<evidence type="ECO:0000256" key="3">
    <source>
        <dbReference type="ARBA" id="ARBA00023242"/>
    </source>
</evidence>
<accession>A0A8C7FZ51</accession>
<reference evidence="6" key="1">
    <citation type="submission" date="2025-08" db="UniProtKB">
        <authorList>
            <consortium name="Ensembl"/>
        </authorList>
    </citation>
    <scope>IDENTIFICATION</scope>
</reference>
<dbReference type="InterPro" id="IPR005172">
    <property type="entry name" value="CRC"/>
</dbReference>
<dbReference type="GO" id="GO:0006355">
    <property type="term" value="P:regulation of DNA-templated transcription"/>
    <property type="evidence" value="ECO:0007669"/>
    <property type="project" value="TreeGrafter"/>
</dbReference>
<evidence type="ECO:0000313" key="6">
    <source>
        <dbReference type="Ensembl" id="ENSOKIP00005034975.1"/>
    </source>
</evidence>
<gene>
    <name evidence="6" type="primary">LIN54</name>
</gene>
<dbReference type="PANTHER" id="PTHR12446">
    <property type="entry name" value="TESMIN/TSO1-RELATED"/>
    <property type="match status" value="1"/>
</dbReference>
<feature type="region of interest" description="Disordered" evidence="4">
    <location>
        <begin position="25"/>
        <end position="48"/>
    </location>
</feature>
<keyword evidence="7" id="KW-1185">Reference proteome</keyword>
<dbReference type="Ensembl" id="ENSOKIT00005036893.1">
    <property type="protein sequence ID" value="ENSOKIP00005034975.1"/>
    <property type="gene ID" value="ENSOKIG00005014104.1"/>
</dbReference>
<reference evidence="6" key="2">
    <citation type="submission" date="2025-09" db="UniProtKB">
        <authorList>
            <consortium name="Ensembl"/>
        </authorList>
    </citation>
    <scope>IDENTIFICATION</scope>
</reference>
<dbReference type="PANTHER" id="PTHR12446:SF34">
    <property type="entry name" value="PROTEIN LIN-54 HOMOLOG"/>
    <property type="match status" value="1"/>
</dbReference>
<protein>
    <submittedName>
        <fullName evidence="6">Lin-54 DREAM MuvB core complex component</fullName>
    </submittedName>
</protein>
<dbReference type="GO" id="GO:0005634">
    <property type="term" value="C:nucleus"/>
    <property type="evidence" value="ECO:0007669"/>
    <property type="project" value="UniProtKB-SubCell"/>
</dbReference>
<comment type="similarity">
    <text evidence="2">Belongs to the lin-54 family.</text>
</comment>
<evidence type="ECO:0000313" key="7">
    <source>
        <dbReference type="Proteomes" id="UP000694557"/>
    </source>
</evidence>
<proteinExistence type="inferred from homology"/>
<dbReference type="SMART" id="SM01114">
    <property type="entry name" value="CXC"/>
    <property type="match status" value="2"/>
</dbReference>
<dbReference type="Pfam" id="PF03638">
    <property type="entry name" value="TCR"/>
    <property type="match status" value="2"/>
</dbReference>
<comment type="subcellular location">
    <subcellularLocation>
        <location evidence="1">Nucleus</location>
    </subcellularLocation>
</comment>
<dbReference type="AlphaFoldDB" id="A0A8C7FZ51"/>
<dbReference type="InterPro" id="IPR028307">
    <property type="entry name" value="Lin-54_fam"/>
</dbReference>
<dbReference type="PROSITE" id="PS51634">
    <property type="entry name" value="CRC"/>
    <property type="match status" value="1"/>
</dbReference>
<name>A0A8C7FZ51_ONCKI</name>
<organism evidence="6 7">
    <name type="scientific">Oncorhynchus kisutch</name>
    <name type="common">Coho salmon</name>
    <name type="synonym">Salmo kisutch</name>
    <dbReference type="NCBI Taxonomy" id="8019"/>
    <lineage>
        <taxon>Eukaryota</taxon>
        <taxon>Metazoa</taxon>
        <taxon>Chordata</taxon>
        <taxon>Craniata</taxon>
        <taxon>Vertebrata</taxon>
        <taxon>Euteleostomi</taxon>
        <taxon>Actinopterygii</taxon>
        <taxon>Neopterygii</taxon>
        <taxon>Teleostei</taxon>
        <taxon>Protacanthopterygii</taxon>
        <taxon>Salmoniformes</taxon>
        <taxon>Salmonidae</taxon>
        <taxon>Salmoninae</taxon>
        <taxon>Oncorhynchus</taxon>
    </lineage>
</organism>
<dbReference type="InterPro" id="IPR033467">
    <property type="entry name" value="Tesmin/TSO1-like_CXC"/>
</dbReference>
<evidence type="ECO:0000259" key="5">
    <source>
        <dbReference type="PROSITE" id="PS51634"/>
    </source>
</evidence>
<evidence type="ECO:0000256" key="1">
    <source>
        <dbReference type="ARBA" id="ARBA00004123"/>
    </source>
</evidence>
<dbReference type="GeneTree" id="ENSGT00940000155881"/>
<evidence type="ECO:0000256" key="4">
    <source>
        <dbReference type="SAM" id="MobiDB-lite"/>
    </source>
</evidence>
<feature type="domain" description="CRC" evidence="5">
    <location>
        <begin position="481"/>
        <end position="594"/>
    </location>
</feature>
<evidence type="ECO:0000256" key="2">
    <source>
        <dbReference type="ARBA" id="ARBA00007267"/>
    </source>
</evidence>
<keyword evidence="3" id="KW-0539">Nucleus</keyword>
<sequence>MDVVSPELNILLPDEIMDTEAIVMDDDPPAESPAASGQSQPSDDAPIPMETDVLAVPEIVSLCSDAPPTQRTQALTTSITTDSTLCSTTSATHLTSGGLQKLSANHQIILNKVASSPGADTTRSPGTTTITPGGQKFMVTAIGKSGQSIVLQLPHTGSKPGSGQGEAKANPQHFKVLTIGGRTDLKPVMVGQAVSSASQISTLQAQQLKTVQIAKKTQVSSAGPIKFIITKAVNNKGLTAQTSVSNVITGRVLSTSSPVTPPRTITLSETLSSNSKIAISPLKSPSKVRHAPVQTVTVGGPQFKTIFPLSTSSNVQQIQVPGSRFHYVRLVTATTGSSTGQAGSHCTNSSMTAKPMVVNTAQVRMSVPIIPAQTMKQVVPKPLTSSGQVLTTQTQQRLIMPATPLPQIQPNLTNLPPGTMLAPGSGNMGYTVLPAHYVTQLQQSAYVTLASSSGFPTPTGIQTQARLPLNGLSTSDAASRPRKPCNCNKSQCLKLYCDCFANGEFCQSCNCTNCFNNLEHETERAKAIKACLDRNPEAFKPKIGKGKEGESDRRHSKGCNCKRSGCLKNYCECYEAKIMCSSTCKCVGCKNFEESPERKTLMHLADAAEVRVQQQTAAKTKLSSQISDLFTRTTPAITSGGGRMPFTFVTKEVAEATCECLLEQAEQAELIQQPQATAERMILEEFGRCLMRIISSAGKTDCPSINC</sequence>
<dbReference type="Proteomes" id="UP000694557">
    <property type="component" value="Unassembled WGS sequence"/>
</dbReference>